<reference evidence="14 15" key="1">
    <citation type="submission" date="2019-04" db="EMBL/GenBank/DDBJ databases">
        <title>Bacillus caeni sp. nov., a bacterium isolated from mangrove sediment.</title>
        <authorList>
            <person name="Huang H."/>
            <person name="Mo K."/>
            <person name="Hu Y."/>
        </authorList>
    </citation>
    <scope>NUCLEOTIDE SEQUENCE [LARGE SCALE GENOMIC DNA]</scope>
    <source>
        <strain evidence="14 15">HB172195</strain>
    </source>
</reference>
<evidence type="ECO:0000256" key="2">
    <source>
        <dbReference type="ARBA" id="ARBA00004141"/>
    </source>
</evidence>
<accession>A0A5R9F6N9</accession>
<dbReference type="EMBL" id="SWLG01000001">
    <property type="protein sequence ID" value="TLS39247.1"/>
    <property type="molecule type" value="Genomic_DNA"/>
</dbReference>
<dbReference type="RefSeq" id="WP_138123254.1">
    <property type="nucleotide sequence ID" value="NZ_SWLG01000001.1"/>
</dbReference>
<evidence type="ECO:0000313" key="14">
    <source>
        <dbReference type="EMBL" id="TLS39247.1"/>
    </source>
</evidence>
<dbReference type="GO" id="GO:0006508">
    <property type="term" value="P:proteolysis"/>
    <property type="evidence" value="ECO:0007669"/>
    <property type="project" value="UniProtKB-KW"/>
</dbReference>
<evidence type="ECO:0000256" key="6">
    <source>
        <dbReference type="ARBA" id="ARBA00022723"/>
    </source>
</evidence>
<keyword evidence="9 12" id="KW-1133">Transmembrane helix</keyword>
<keyword evidence="11 12" id="KW-0472">Membrane</keyword>
<keyword evidence="15" id="KW-1185">Reference proteome</keyword>
<feature type="transmembrane region" description="Helical" evidence="12">
    <location>
        <begin position="109"/>
        <end position="130"/>
    </location>
</feature>
<dbReference type="AlphaFoldDB" id="A0A5R9F6N9"/>
<evidence type="ECO:0000259" key="13">
    <source>
        <dbReference type="Pfam" id="PF02163"/>
    </source>
</evidence>
<feature type="transmembrane region" description="Helical" evidence="12">
    <location>
        <begin position="151"/>
        <end position="172"/>
    </location>
</feature>
<keyword evidence="4" id="KW-0645">Protease</keyword>
<evidence type="ECO:0000256" key="10">
    <source>
        <dbReference type="ARBA" id="ARBA00023049"/>
    </source>
</evidence>
<evidence type="ECO:0000256" key="9">
    <source>
        <dbReference type="ARBA" id="ARBA00022989"/>
    </source>
</evidence>
<feature type="transmembrane region" description="Helical" evidence="12">
    <location>
        <begin position="178"/>
        <end position="195"/>
    </location>
</feature>
<proteinExistence type="inferred from homology"/>
<evidence type="ECO:0000256" key="11">
    <source>
        <dbReference type="ARBA" id="ARBA00023136"/>
    </source>
</evidence>
<comment type="cofactor">
    <cofactor evidence="1">
        <name>Zn(2+)</name>
        <dbReference type="ChEBI" id="CHEBI:29105"/>
    </cofactor>
</comment>
<keyword evidence="7" id="KW-0378">Hydrolase</keyword>
<evidence type="ECO:0000256" key="7">
    <source>
        <dbReference type="ARBA" id="ARBA00022801"/>
    </source>
</evidence>
<keyword evidence="5 12" id="KW-0812">Transmembrane</keyword>
<dbReference type="GO" id="GO:0046872">
    <property type="term" value="F:metal ion binding"/>
    <property type="evidence" value="ECO:0007669"/>
    <property type="project" value="UniProtKB-KW"/>
</dbReference>
<feature type="domain" description="Peptidase M50" evidence="13">
    <location>
        <begin position="111"/>
        <end position="162"/>
    </location>
</feature>
<feature type="domain" description="Peptidase M50" evidence="13">
    <location>
        <begin position="30"/>
        <end position="98"/>
    </location>
</feature>
<evidence type="ECO:0000313" key="15">
    <source>
        <dbReference type="Proteomes" id="UP000308230"/>
    </source>
</evidence>
<comment type="caution">
    <text evidence="14">The sequence shown here is derived from an EMBL/GenBank/DDBJ whole genome shotgun (WGS) entry which is preliminary data.</text>
</comment>
<dbReference type="CDD" id="cd06161">
    <property type="entry name" value="S2P-M50_SpoIVFB"/>
    <property type="match status" value="1"/>
</dbReference>
<dbReference type="PANTHER" id="PTHR39188:SF3">
    <property type="entry name" value="STAGE IV SPORULATION PROTEIN FB"/>
    <property type="match status" value="1"/>
</dbReference>
<keyword evidence="6" id="KW-0479">Metal-binding</keyword>
<evidence type="ECO:0000256" key="5">
    <source>
        <dbReference type="ARBA" id="ARBA00022692"/>
    </source>
</evidence>
<dbReference type="GO" id="GO:0016020">
    <property type="term" value="C:membrane"/>
    <property type="evidence" value="ECO:0007669"/>
    <property type="project" value="UniProtKB-SubCell"/>
</dbReference>
<feature type="transmembrane region" description="Helical" evidence="12">
    <location>
        <begin position="30"/>
        <end position="50"/>
    </location>
</feature>
<evidence type="ECO:0000256" key="3">
    <source>
        <dbReference type="ARBA" id="ARBA00007931"/>
    </source>
</evidence>
<comment type="subcellular location">
    <subcellularLocation>
        <location evidence="2">Membrane</location>
        <topology evidence="2">Multi-pass membrane protein</topology>
    </subcellularLocation>
</comment>
<dbReference type="Proteomes" id="UP000308230">
    <property type="component" value="Unassembled WGS sequence"/>
</dbReference>
<dbReference type="Pfam" id="PF02163">
    <property type="entry name" value="Peptidase_M50"/>
    <property type="match status" value="2"/>
</dbReference>
<comment type="similarity">
    <text evidence="3">Belongs to the peptidase M50B family.</text>
</comment>
<evidence type="ECO:0000256" key="8">
    <source>
        <dbReference type="ARBA" id="ARBA00022833"/>
    </source>
</evidence>
<name>A0A5R9F6N9_9BACL</name>
<dbReference type="OrthoDB" id="166377at2"/>
<dbReference type="GO" id="GO:0008237">
    <property type="term" value="F:metallopeptidase activity"/>
    <property type="evidence" value="ECO:0007669"/>
    <property type="project" value="UniProtKB-KW"/>
</dbReference>
<protein>
    <submittedName>
        <fullName evidence="14">Stage IV sporulation protein FB</fullName>
    </submittedName>
</protein>
<organism evidence="14 15">
    <name type="scientific">Exobacillus caeni</name>
    <dbReference type="NCBI Taxonomy" id="2574798"/>
    <lineage>
        <taxon>Bacteria</taxon>
        <taxon>Bacillati</taxon>
        <taxon>Bacillota</taxon>
        <taxon>Bacilli</taxon>
        <taxon>Bacillales</taxon>
        <taxon>Guptibacillaceae</taxon>
        <taxon>Exobacillus</taxon>
    </lineage>
</organism>
<sequence length="279" mass="32880">MDLIRKVKVHPLLWIIAGLGIVTGRFREMLLLFCVIFIHELGHAITAHYFSWRIRKIELLPFGGVASVDEHGNRPFREELLVILAGPVQHLWMIAAALVANHLQLWDGYYYELFILHNFMILLFNLLPIWPLDGGKLFFLLCAWYVPFKRAYTTSLLFSLVFLAAFSFISTSLFPNHLNLWIIILFLLFCLYTEWKQRSIVFLRFLLERYKKDTNSQRNKTITVSGETRLKDVLALFYKGSDHYIIIQKEEHHPIPEKKLLRAFFKERKLLCAVQTLLR</sequence>
<evidence type="ECO:0000256" key="4">
    <source>
        <dbReference type="ARBA" id="ARBA00022670"/>
    </source>
</evidence>
<evidence type="ECO:0000256" key="12">
    <source>
        <dbReference type="SAM" id="Phobius"/>
    </source>
</evidence>
<feature type="transmembrane region" description="Helical" evidence="12">
    <location>
        <begin position="80"/>
        <end position="103"/>
    </location>
</feature>
<dbReference type="PANTHER" id="PTHR39188">
    <property type="entry name" value="MEMBRANE-ASSOCIATED ZINC METALLOPROTEASE M50B"/>
    <property type="match status" value="1"/>
</dbReference>
<dbReference type="InterPro" id="IPR008915">
    <property type="entry name" value="Peptidase_M50"/>
</dbReference>
<keyword evidence="8" id="KW-0862">Zinc</keyword>
<keyword evidence="10" id="KW-0482">Metalloprotease</keyword>
<evidence type="ECO:0000256" key="1">
    <source>
        <dbReference type="ARBA" id="ARBA00001947"/>
    </source>
</evidence>
<gene>
    <name evidence="14" type="ORF">FCL54_02775</name>
</gene>